<dbReference type="SMART" id="SM00089">
    <property type="entry name" value="PKD"/>
    <property type="match status" value="2"/>
</dbReference>
<dbReference type="Gene3D" id="2.60.40.10">
    <property type="entry name" value="Immunoglobulins"/>
    <property type="match status" value="3"/>
</dbReference>
<dbReference type="Pfam" id="PF13517">
    <property type="entry name" value="FG-GAP_3"/>
    <property type="match status" value="2"/>
</dbReference>
<sequence length="1083" mass="113750">MKRVLSLFTKIVGLLIVFLVIMPAAFAQRPEIKDISKVKGSMDDIVQLKGSFFGNDATKLVVFFGATPAAILQATDQLLEVKVPSGATYQDISVTRFSGVTGLTGYYREPFFLSFGGAAGIDPANFGSQTDYPAGVPVAQGLYDLCMCDFDGDSKPDIAAARDNNSFLLVLSNSSTPGSLNMSGTFNISLGTRSLQVKCGDLNGDGKPDIVATEKGTGDNVFFLRNTSIGPGAISFAKTQIPLTGKTPNRIEIADLDLDGKPEVILTSQATNSVIVLVNTTPNITTLSFSATPITIPLPDWKSTDGLAVEDLNGDFLPEIVTNQFITNTDLYVIQNNSAPGAVTMSPALTLPVGNTVKNLKIGDLDGDGRSDIAFTQLSPSSNLGIFLNTSTSGTLSFGSLKTFLTDTNPWGIDFGDLDGDGKADIVAPSITKKSLTILNNTSTPGNLSFTTLLKATDYINRHVAIGDVDGDGKPDIAFTSIDDNNLNIPASKVSIFRNHACMIPKVTPEGPLNVCSGFPLTLTSTNGGATTFEWLNATTSTTTPGTYQFSPTVTGDYSVTATSEGGSCKTTSNVVKVTISASAVAGNPDPQSNGPVCIGNTMNLVVNNDLGAGFSYEWTGPENYTGSGVNPTPVANFQLQNAGVYTLNTKAASGCVARIDPILVKAVDIPDFKVSYSGSALICLPSAKTLSVYPAVTVPTDFTIQWYEKTAGLLPGATSTTLSKNVSGEYYYTATSANPSCPVAQSASAVITVVAPPVVNFTLPASACKGEEVSFTDQSTSDPAAPVIYAWDFGDTKTSSDKNPKHVFTTAAGFTVKLTVAYTGNACPASASKPITITAAPDLFITNAENTFDVCPESSLVLGVNDTFTSYLWSTGETSATITVHEAGDYTVDVVATNGCKLKAEQAIGGLPAPTVTATATPEEIDEGASAQLTAEGLLDFSWTPTETLSDPSIANPVATPLASTTYTVTGKGGNGCSGSATVQLKVRGEAIVNKLLPGNFFSPNGDAVSPFWMVGKIDEYPQCEVTIYDDKGVKVYNSKPYQNNWDGTFNGKRLPDGVYYYIIRCEGEESMPRSGSITLLR</sequence>
<feature type="domain" description="PKD" evidence="2">
    <location>
        <begin position="757"/>
        <end position="822"/>
    </location>
</feature>
<dbReference type="InterPro" id="IPR000601">
    <property type="entry name" value="PKD_dom"/>
</dbReference>
<organism evidence="3 4">
    <name type="scientific">Chryseolinea soli</name>
    <dbReference type="NCBI Taxonomy" id="2321403"/>
    <lineage>
        <taxon>Bacteria</taxon>
        <taxon>Pseudomonadati</taxon>
        <taxon>Bacteroidota</taxon>
        <taxon>Cytophagia</taxon>
        <taxon>Cytophagales</taxon>
        <taxon>Fulvivirgaceae</taxon>
        <taxon>Chryseolinea</taxon>
    </lineage>
</organism>
<dbReference type="OrthoDB" id="1490014at2"/>
<dbReference type="KEGG" id="chk:D4L85_20660"/>
<dbReference type="NCBIfam" id="TIGR04131">
    <property type="entry name" value="Bac_Flav_CTERM"/>
    <property type="match status" value="1"/>
</dbReference>
<dbReference type="SUPFAM" id="SSF69318">
    <property type="entry name" value="Integrin alpha N-terminal domain"/>
    <property type="match status" value="1"/>
</dbReference>
<keyword evidence="4" id="KW-1185">Reference proteome</keyword>
<protein>
    <submittedName>
        <fullName evidence="3">PKD domain-containing protein</fullName>
    </submittedName>
</protein>
<dbReference type="Pfam" id="PF18911">
    <property type="entry name" value="PKD_4"/>
    <property type="match status" value="1"/>
</dbReference>
<dbReference type="InterPro" id="IPR026341">
    <property type="entry name" value="T9SS_type_B"/>
</dbReference>
<evidence type="ECO:0000259" key="2">
    <source>
        <dbReference type="PROSITE" id="PS50093"/>
    </source>
</evidence>
<dbReference type="AlphaFoldDB" id="A0A385SPR6"/>
<keyword evidence="1" id="KW-0732">Signal</keyword>
<dbReference type="InterPro" id="IPR013783">
    <property type="entry name" value="Ig-like_fold"/>
</dbReference>
<evidence type="ECO:0000313" key="3">
    <source>
        <dbReference type="EMBL" id="AYB32842.1"/>
    </source>
</evidence>
<dbReference type="InterPro" id="IPR035986">
    <property type="entry name" value="PKD_dom_sf"/>
</dbReference>
<dbReference type="PROSITE" id="PS50093">
    <property type="entry name" value="PKD"/>
    <property type="match status" value="1"/>
</dbReference>
<dbReference type="Gene3D" id="2.130.10.130">
    <property type="entry name" value="Integrin alpha, N-terminal"/>
    <property type="match status" value="2"/>
</dbReference>
<reference evidence="4" key="1">
    <citation type="submission" date="2018-09" db="EMBL/GenBank/DDBJ databases">
        <title>Chryseolinea sp. KIS68-18 isolated from soil.</title>
        <authorList>
            <person name="Weon H.-Y."/>
            <person name="Kwon S.-W."/>
            <person name="Lee S.A."/>
        </authorList>
    </citation>
    <scope>NUCLEOTIDE SEQUENCE [LARGE SCALE GENOMIC DNA]</scope>
    <source>
        <strain evidence="4">KIS68-18</strain>
    </source>
</reference>
<dbReference type="SUPFAM" id="SSF81296">
    <property type="entry name" value="E set domains"/>
    <property type="match status" value="1"/>
</dbReference>
<dbReference type="PANTHER" id="PTHR46580">
    <property type="entry name" value="SENSOR KINASE-RELATED"/>
    <property type="match status" value="1"/>
</dbReference>
<dbReference type="InterPro" id="IPR014756">
    <property type="entry name" value="Ig_E-set"/>
</dbReference>
<evidence type="ECO:0000313" key="4">
    <source>
        <dbReference type="Proteomes" id="UP000266183"/>
    </source>
</evidence>
<dbReference type="SUPFAM" id="SSF49299">
    <property type="entry name" value="PKD domain"/>
    <property type="match status" value="1"/>
</dbReference>
<dbReference type="Proteomes" id="UP000266183">
    <property type="component" value="Chromosome"/>
</dbReference>
<dbReference type="CDD" id="cd00146">
    <property type="entry name" value="PKD"/>
    <property type="match status" value="1"/>
</dbReference>
<evidence type="ECO:0000256" key="1">
    <source>
        <dbReference type="ARBA" id="ARBA00022729"/>
    </source>
</evidence>
<name>A0A385SPR6_9BACT</name>
<dbReference type="EMBL" id="CP032382">
    <property type="protein sequence ID" value="AYB32842.1"/>
    <property type="molecule type" value="Genomic_DNA"/>
</dbReference>
<gene>
    <name evidence="3" type="ORF">D4L85_20660</name>
</gene>
<dbReference type="InterPro" id="IPR013517">
    <property type="entry name" value="FG-GAP"/>
</dbReference>
<accession>A0A385SPR6</accession>
<dbReference type="InterPro" id="IPR028994">
    <property type="entry name" value="Integrin_alpha_N"/>
</dbReference>
<dbReference type="RefSeq" id="WP_119756090.1">
    <property type="nucleotide sequence ID" value="NZ_CP032382.1"/>
</dbReference>
<dbReference type="InterPro" id="IPR022409">
    <property type="entry name" value="PKD/Chitinase_dom"/>
</dbReference>
<proteinExistence type="predicted"/>
<dbReference type="Pfam" id="PF13585">
    <property type="entry name" value="CHU_C"/>
    <property type="match status" value="1"/>
</dbReference>